<organism evidence="2 3">
    <name type="scientific">Novosphingobium silvae</name>
    <dbReference type="NCBI Taxonomy" id="2692619"/>
    <lineage>
        <taxon>Bacteria</taxon>
        <taxon>Pseudomonadati</taxon>
        <taxon>Pseudomonadota</taxon>
        <taxon>Alphaproteobacteria</taxon>
        <taxon>Sphingomonadales</taxon>
        <taxon>Sphingomonadaceae</taxon>
        <taxon>Novosphingobium</taxon>
    </lineage>
</organism>
<proteinExistence type="predicted"/>
<feature type="coiled-coil region" evidence="1">
    <location>
        <begin position="6"/>
        <end position="33"/>
    </location>
</feature>
<evidence type="ECO:0000256" key="1">
    <source>
        <dbReference type="SAM" id="Coils"/>
    </source>
</evidence>
<dbReference type="EMBL" id="WVTD01000014">
    <property type="protein sequence ID" value="MYL99354.1"/>
    <property type="molecule type" value="Genomic_DNA"/>
</dbReference>
<dbReference type="AlphaFoldDB" id="A0A7X4K8K2"/>
<keyword evidence="1" id="KW-0175">Coiled coil</keyword>
<sequence length="64" mass="7231">MNDVFLTYLQRERARLEEAMAAARRRSAAQEAERLAQLRRVTEAEIARWSADLADEQAGGRIAA</sequence>
<evidence type="ECO:0000313" key="2">
    <source>
        <dbReference type="EMBL" id="MYL99354.1"/>
    </source>
</evidence>
<gene>
    <name evidence="2" type="ORF">GR702_16420</name>
</gene>
<name>A0A7X4K8K2_9SPHN</name>
<accession>A0A7X4K8K2</accession>
<keyword evidence="3" id="KW-1185">Reference proteome</keyword>
<dbReference type="Proteomes" id="UP000465810">
    <property type="component" value="Unassembled WGS sequence"/>
</dbReference>
<protein>
    <submittedName>
        <fullName evidence="2">Uncharacterized protein</fullName>
    </submittedName>
</protein>
<evidence type="ECO:0000313" key="3">
    <source>
        <dbReference type="Proteomes" id="UP000465810"/>
    </source>
</evidence>
<comment type="caution">
    <text evidence="2">The sequence shown here is derived from an EMBL/GenBank/DDBJ whole genome shotgun (WGS) entry which is preliminary data.</text>
</comment>
<reference evidence="2 3" key="1">
    <citation type="submission" date="2019-12" db="EMBL/GenBank/DDBJ databases">
        <authorList>
            <person name="Feng G."/>
            <person name="Zhu H."/>
        </authorList>
    </citation>
    <scope>NUCLEOTIDE SEQUENCE [LARGE SCALE GENOMIC DNA]</scope>
    <source>
        <strain evidence="2 3">FGD1</strain>
    </source>
</reference>
<dbReference type="RefSeq" id="WP_160986861.1">
    <property type="nucleotide sequence ID" value="NZ_WVTD01000014.1"/>
</dbReference>